<comment type="caution">
    <text evidence="1">The sequence shown here is derived from an EMBL/GenBank/DDBJ whole genome shotgun (WGS) entry which is preliminary data.</text>
</comment>
<dbReference type="Proteomes" id="UP001344447">
    <property type="component" value="Unassembled WGS sequence"/>
</dbReference>
<dbReference type="Gene3D" id="1.10.287.2900">
    <property type="match status" value="1"/>
</dbReference>
<evidence type="ECO:0000313" key="1">
    <source>
        <dbReference type="EMBL" id="KAK5577494.1"/>
    </source>
</evidence>
<gene>
    <name evidence="1" type="ORF">RB653_002435</name>
</gene>
<name>A0AAN7TQI8_9MYCE</name>
<sequence>MSNLSIEQFKNEKDLKIWVTSSEVRPIDQFGDVDCPPCIRKMANSQYCGDELVKSYLCFQENSKNGTSIESCADSFTKLRDCMMKYPIKFYDPLFKNSIINENKTQPTTTNSDCTINTTTTQLPTNFGTGISIINSTNLDLFTPIQKGGFLIFIRSLP</sequence>
<organism evidence="1 2">
    <name type="scientific">Dictyostelium firmibasis</name>
    <dbReference type="NCBI Taxonomy" id="79012"/>
    <lineage>
        <taxon>Eukaryota</taxon>
        <taxon>Amoebozoa</taxon>
        <taxon>Evosea</taxon>
        <taxon>Eumycetozoa</taxon>
        <taxon>Dictyostelia</taxon>
        <taxon>Dictyosteliales</taxon>
        <taxon>Dictyosteliaceae</taxon>
        <taxon>Dictyostelium</taxon>
    </lineage>
</organism>
<reference evidence="1 2" key="1">
    <citation type="submission" date="2023-11" db="EMBL/GenBank/DDBJ databases">
        <title>Dfirmibasis_genome.</title>
        <authorList>
            <person name="Edelbroek B."/>
            <person name="Kjellin J."/>
            <person name="Jerlstrom-Hultqvist J."/>
            <person name="Soderbom F."/>
        </authorList>
    </citation>
    <scope>NUCLEOTIDE SEQUENCE [LARGE SCALE GENOMIC DNA]</scope>
    <source>
        <strain evidence="1 2">TNS-C-14</strain>
    </source>
</reference>
<protein>
    <recommendedName>
        <fullName evidence="3">GCK domain-containing protein</fullName>
    </recommendedName>
</protein>
<dbReference type="EMBL" id="JAVFKY010000004">
    <property type="protein sequence ID" value="KAK5577494.1"/>
    <property type="molecule type" value="Genomic_DNA"/>
</dbReference>
<dbReference type="AlphaFoldDB" id="A0AAN7TQI8"/>
<accession>A0AAN7TQI8</accession>
<evidence type="ECO:0008006" key="3">
    <source>
        <dbReference type="Google" id="ProtNLM"/>
    </source>
</evidence>
<evidence type="ECO:0000313" key="2">
    <source>
        <dbReference type="Proteomes" id="UP001344447"/>
    </source>
</evidence>
<proteinExistence type="predicted"/>
<keyword evidence="2" id="KW-1185">Reference proteome</keyword>